<keyword evidence="10" id="KW-1185">Reference proteome</keyword>
<dbReference type="Gene3D" id="3.30.66.10">
    <property type="entry name" value="DNA topoisomerase I domain"/>
    <property type="match status" value="1"/>
</dbReference>
<dbReference type="Pfam" id="PF01028">
    <property type="entry name" value="Topoisom_I"/>
    <property type="match status" value="1"/>
</dbReference>
<evidence type="ECO:0000256" key="2">
    <source>
        <dbReference type="ARBA" id="ARBA00006645"/>
    </source>
</evidence>
<dbReference type="PRINTS" id="PR00416">
    <property type="entry name" value="EUTPISMRASEI"/>
</dbReference>
<comment type="similarity">
    <text evidence="2">Belongs to the type IB topoisomerase family.</text>
</comment>
<evidence type="ECO:0000256" key="3">
    <source>
        <dbReference type="ARBA" id="ARBA00012891"/>
    </source>
</evidence>
<dbReference type="Gene3D" id="1.10.132.120">
    <property type="match status" value="1"/>
</dbReference>
<dbReference type="Proteomes" id="UP000571950">
    <property type="component" value="Unassembled WGS sequence"/>
</dbReference>
<sequence>MACQLVFVDTGLPGIRRKRAGRGWAYYTPEGQRIVEREEIDRLNAVGLPPAYRNAWFCTCADGHILATGIDARGRKQYRYHPLFRTERDCLKFDALARFGTLLPRIRRRVATDITARGLTRERAIACVVRLLDQAALRVGNEAYTRSNKSFGATTLRMRHVAVVGRALRLRFRAKSGKMRETLLTDRGLLRFVRAMQDLRGQHLFQFLGEDGQPVPVDSGDVNDYLRATLGEDFTAKHFRTWAATVQAFELVRHAPGTVTMKEMLAHVAERLGNTPAIARKSYIHPALLRLAGDAAAQQELRLTPLPRSTRWLSRAERGLIAFLEKAPDTATLLAA</sequence>
<name>A0A7W6FPX8_9SPHN</name>
<gene>
    <name evidence="9" type="ORF">GGR43_001797</name>
</gene>
<keyword evidence="5" id="KW-0238">DNA-binding</keyword>
<dbReference type="InterPro" id="IPR049331">
    <property type="entry name" value="Top1B_N_bact"/>
</dbReference>
<feature type="domain" description="DNA topoisomerase I catalytic core eukaryotic-type" evidence="7">
    <location>
        <begin position="84"/>
        <end position="270"/>
    </location>
</feature>
<proteinExistence type="inferred from homology"/>
<dbReference type="InterPro" id="IPR013500">
    <property type="entry name" value="TopoI_cat_euk"/>
</dbReference>
<dbReference type="EC" id="5.6.2.1" evidence="3"/>
<dbReference type="InterPro" id="IPR035447">
    <property type="entry name" value="DNA_topo_I_N_sf"/>
</dbReference>
<dbReference type="GO" id="GO:0003677">
    <property type="term" value="F:DNA binding"/>
    <property type="evidence" value="ECO:0007669"/>
    <property type="project" value="UniProtKB-KW"/>
</dbReference>
<dbReference type="GO" id="GO:0003917">
    <property type="term" value="F:DNA topoisomerase type I (single strand cut, ATP-independent) activity"/>
    <property type="evidence" value="ECO:0007669"/>
    <property type="project" value="UniProtKB-EC"/>
</dbReference>
<comment type="caution">
    <text evidence="9">The sequence shown here is derived from an EMBL/GenBank/DDBJ whole genome shotgun (WGS) entry which is preliminary data.</text>
</comment>
<evidence type="ECO:0000256" key="6">
    <source>
        <dbReference type="ARBA" id="ARBA00023235"/>
    </source>
</evidence>
<dbReference type="GO" id="GO:0006265">
    <property type="term" value="P:DNA topological change"/>
    <property type="evidence" value="ECO:0007669"/>
    <property type="project" value="InterPro"/>
</dbReference>
<evidence type="ECO:0000256" key="5">
    <source>
        <dbReference type="ARBA" id="ARBA00023125"/>
    </source>
</evidence>
<evidence type="ECO:0000259" key="7">
    <source>
        <dbReference type="Pfam" id="PF01028"/>
    </source>
</evidence>
<evidence type="ECO:0000259" key="8">
    <source>
        <dbReference type="Pfam" id="PF21338"/>
    </source>
</evidence>
<accession>A0A7W6FPX8</accession>
<dbReference type="Pfam" id="PF21338">
    <property type="entry name" value="Top1B_N_bact"/>
    <property type="match status" value="1"/>
</dbReference>
<reference evidence="9 10" key="1">
    <citation type="submission" date="2020-08" db="EMBL/GenBank/DDBJ databases">
        <title>Genomic Encyclopedia of Type Strains, Phase IV (KMG-IV): sequencing the most valuable type-strain genomes for metagenomic binning, comparative biology and taxonomic classification.</title>
        <authorList>
            <person name="Goeker M."/>
        </authorList>
    </citation>
    <scope>NUCLEOTIDE SEQUENCE [LARGE SCALE GENOMIC DNA]</scope>
    <source>
        <strain evidence="9 10">DSM 26189</strain>
    </source>
</reference>
<dbReference type="Gene3D" id="3.90.15.10">
    <property type="entry name" value="Topoisomerase I, Chain A, domain 3"/>
    <property type="match status" value="1"/>
</dbReference>
<dbReference type="InterPro" id="IPR011010">
    <property type="entry name" value="DNA_brk_join_enz"/>
</dbReference>
<keyword evidence="6 9" id="KW-0413">Isomerase</keyword>
<organism evidence="9 10">
    <name type="scientific">Sphingobium jiangsuense</name>
    <dbReference type="NCBI Taxonomy" id="870476"/>
    <lineage>
        <taxon>Bacteria</taxon>
        <taxon>Pseudomonadati</taxon>
        <taxon>Pseudomonadota</taxon>
        <taxon>Alphaproteobacteria</taxon>
        <taxon>Sphingomonadales</taxon>
        <taxon>Sphingomonadaceae</taxon>
        <taxon>Sphingobium</taxon>
    </lineage>
</organism>
<protein>
    <recommendedName>
        <fullName evidence="3">DNA topoisomerase</fullName>
        <ecNumber evidence="3">5.6.2.1</ecNumber>
    </recommendedName>
</protein>
<evidence type="ECO:0000256" key="4">
    <source>
        <dbReference type="ARBA" id="ARBA00023029"/>
    </source>
</evidence>
<feature type="domain" description="DNA topoisomerase IB N-terminal" evidence="8">
    <location>
        <begin position="23"/>
        <end position="71"/>
    </location>
</feature>
<dbReference type="SUPFAM" id="SSF55869">
    <property type="entry name" value="DNA topoisomerase I domain"/>
    <property type="match status" value="1"/>
</dbReference>
<dbReference type="InterPro" id="IPR001631">
    <property type="entry name" value="TopoI"/>
</dbReference>
<evidence type="ECO:0000256" key="1">
    <source>
        <dbReference type="ARBA" id="ARBA00000213"/>
    </source>
</evidence>
<dbReference type="RefSeq" id="WP_188071632.1">
    <property type="nucleotide sequence ID" value="NZ_BSPS01000008.1"/>
</dbReference>
<evidence type="ECO:0000313" key="10">
    <source>
        <dbReference type="Proteomes" id="UP000571950"/>
    </source>
</evidence>
<dbReference type="PROSITE" id="PS52038">
    <property type="entry name" value="TOPO_IB_2"/>
    <property type="match status" value="1"/>
</dbReference>
<comment type="catalytic activity">
    <reaction evidence="1">
        <text>ATP-independent breakage of single-stranded DNA, followed by passage and rejoining.</text>
        <dbReference type="EC" id="5.6.2.1"/>
    </reaction>
</comment>
<keyword evidence="4" id="KW-0799">Topoisomerase</keyword>
<evidence type="ECO:0000313" key="9">
    <source>
        <dbReference type="EMBL" id="MBB3926082.1"/>
    </source>
</evidence>
<dbReference type="InterPro" id="IPR014711">
    <property type="entry name" value="TopoI_cat_a-hlx-sub_euk"/>
</dbReference>
<dbReference type="SUPFAM" id="SSF56349">
    <property type="entry name" value="DNA breaking-rejoining enzymes"/>
    <property type="match status" value="1"/>
</dbReference>
<dbReference type="AlphaFoldDB" id="A0A7W6FPX8"/>
<dbReference type="EMBL" id="JACIDT010000005">
    <property type="protein sequence ID" value="MBB3926082.1"/>
    <property type="molecule type" value="Genomic_DNA"/>
</dbReference>